<dbReference type="GO" id="GO:0008017">
    <property type="term" value="F:microtubule binding"/>
    <property type="evidence" value="ECO:0007669"/>
    <property type="project" value="InterPro"/>
</dbReference>
<evidence type="ECO:0000256" key="2">
    <source>
        <dbReference type="ARBA" id="ARBA00022490"/>
    </source>
</evidence>
<dbReference type="PROSITE" id="PS51491">
    <property type="entry name" value="TAU_MAP_2"/>
    <property type="match status" value="3"/>
</dbReference>
<dbReference type="PANTHER" id="PTHR11501">
    <property type="entry name" value="MICROTUBULE-ASSOCIATED PROTEIN"/>
    <property type="match status" value="1"/>
</dbReference>
<protein>
    <recommendedName>
        <fullName evidence="9">Microtubule-associated protein</fullName>
    </recommendedName>
</protein>
<keyword evidence="2" id="KW-0963">Cytoplasm</keyword>
<dbReference type="PANTHER" id="PTHR11501:SF18">
    <property type="entry name" value="MICROTUBULE-ASSOCIATED PROTEIN"/>
    <property type="match status" value="1"/>
</dbReference>
<keyword evidence="8" id="KW-1185">Reference proteome</keyword>
<evidence type="ECO:0000256" key="6">
    <source>
        <dbReference type="SAM" id="MobiDB-lite"/>
    </source>
</evidence>
<reference evidence="7 8" key="1">
    <citation type="journal article" date="2019" name="Sci. Rep.">
        <title>Comparative genomics of chytrid fungi reveal insights into the obligate biotrophic and pathogenic lifestyle of Synchytrium endobioticum.</title>
        <authorList>
            <person name="van de Vossenberg B.T.L.H."/>
            <person name="Warris S."/>
            <person name="Nguyen H.D.T."/>
            <person name="van Gent-Pelzer M.P.E."/>
            <person name="Joly D.L."/>
            <person name="van de Geest H.C."/>
            <person name="Bonants P.J.M."/>
            <person name="Smith D.S."/>
            <person name="Levesque C.A."/>
            <person name="van der Lee T.A.J."/>
        </authorList>
    </citation>
    <scope>NUCLEOTIDE SEQUENCE [LARGE SCALE GENOMIC DNA]</scope>
    <source>
        <strain evidence="7 8">CBS 809.83</strain>
    </source>
</reference>
<feature type="region of interest" description="Disordered" evidence="6">
    <location>
        <begin position="1"/>
        <end position="47"/>
    </location>
</feature>
<dbReference type="AlphaFoldDB" id="A0A507E0N2"/>
<sequence length="198" mass="20952">MSSDNVLATPAPLQTASSRTSLRTPGGKSTVSSRVGSLENIHHTPTNSTKKIFSETKKYKVASKVGSLDNIHHHPSGGDKKIVSQKLDFTHGVKSRVGSLDNIAHVPATGDKKNKKIVSQKLDFTHGVKSKVGSLDNIAHVPSRGGVKIPTQKLHFKETAKPRIESRVEGGIVKKSGDAVGQVAKSTDEGMAHAVAAV</sequence>
<keyword evidence="5" id="KW-0206">Cytoskeleton</keyword>
<comment type="caution">
    <text evidence="7">The sequence shown here is derived from an EMBL/GenBank/DDBJ whole genome shotgun (WGS) entry which is preliminary data.</text>
</comment>
<proteinExistence type="predicted"/>
<name>A0A507E0N2_9FUNG</name>
<evidence type="ECO:0000313" key="8">
    <source>
        <dbReference type="Proteomes" id="UP000318582"/>
    </source>
</evidence>
<dbReference type="GO" id="GO:0005856">
    <property type="term" value="C:cytoskeleton"/>
    <property type="evidence" value="ECO:0007669"/>
    <property type="project" value="UniProtKB-SubCell"/>
</dbReference>
<keyword evidence="3" id="KW-0597">Phosphoprotein</keyword>
<evidence type="ECO:0000256" key="5">
    <source>
        <dbReference type="ARBA" id="ARBA00023212"/>
    </source>
</evidence>
<gene>
    <name evidence="7" type="ORF">PhCBS80983_g03925</name>
</gene>
<organism evidence="7 8">
    <name type="scientific">Powellomyces hirtus</name>
    <dbReference type="NCBI Taxonomy" id="109895"/>
    <lineage>
        <taxon>Eukaryota</taxon>
        <taxon>Fungi</taxon>
        <taxon>Fungi incertae sedis</taxon>
        <taxon>Chytridiomycota</taxon>
        <taxon>Chytridiomycota incertae sedis</taxon>
        <taxon>Chytridiomycetes</taxon>
        <taxon>Spizellomycetales</taxon>
        <taxon>Powellomycetaceae</taxon>
        <taxon>Powellomyces</taxon>
    </lineage>
</organism>
<keyword evidence="4" id="KW-0677">Repeat</keyword>
<evidence type="ECO:0000256" key="4">
    <source>
        <dbReference type="ARBA" id="ARBA00022737"/>
    </source>
</evidence>
<dbReference type="STRING" id="109895.A0A507E0N2"/>
<dbReference type="InterPro" id="IPR001084">
    <property type="entry name" value="MAP_tubulin-bd_rpt"/>
</dbReference>
<accession>A0A507E0N2</accession>
<dbReference type="Proteomes" id="UP000318582">
    <property type="component" value="Unassembled WGS sequence"/>
</dbReference>
<evidence type="ECO:0008006" key="9">
    <source>
        <dbReference type="Google" id="ProtNLM"/>
    </source>
</evidence>
<dbReference type="EMBL" id="QEAQ01000054">
    <property type="protein sequence ID" value="TPX57311.1"/>
    <property type="molecule type" value="Genomic_DNA"/>
</dbReference>
<dbReference type="Pfam" id="PF00418">
    <property type="entry name" value="Tubulin-binding"/>
    <property type="match status" value="3"/>
</dbReference>
<feature type="compositionally biased region" description="Polar residues" evidence="6">
    <location>
        <begin position="1"/>
        <end position="35"/>
    </location>
</feature>
<dbReference type="InterPro" id="IPR027324">
    <property type="entry name" value="MAP2/MAP4/Tau"/>
</dbReference>
<evidence type="ECO:0000313" key="7">
    <source>
        <dbReference type="EMBL" id="TPX57311.1"/>
    </source>
</evidence>
<evidence type="ECO:0000256" key="1">
    <source>
        <dbReference type="ARBA" id="ARBA00004245"/>
    </source>
</evidence>
<evidence type="ECO:0000256" key="3">
    <source>
        <dbReference type="ARBA" id="ARBA00022553"/>
    </source>
</evidence>
<comment type="subcellular location">
    <subcellularLocation>
        <location evidence="1">Cytoplasm</location>
        <location evidence="1">Cytoskeleton</location>
    </subcellularLocation>
</comment>
<dbReference type="GO" id="GO:0000226">
    <property type="term" value="P:microtubule cytoskeleton organization"/>
    <property type="evidence" value="ECO:0007669"/>
    <property type="project" value="TreeGrafter"/>
</dbReference>